<accession>A0A0F4UXU9</accession>
<evidence type="ECO:0000313" key="2">
    <source>
        <dbReference type="EMBL" id="KJZ61458.1"/>
    </source>
</evidence>
<dbReference type="PATRIC" id="fig|294.133.peg.5835"/>
<dbReference type="AlphaFoldDB" id="A0A0F4UXU9"/>
<proteinExistence type="predicted"/>
<dbReference type="Proteomes" id="UP000033400">
    <property type="component" value="Unassembled WGS sequence"/>
</dbReference>
<name>A0A0F4UXU9_PSEFL</name>
<dbReference type="EMBL" id="LACH01000076">
    <property type="protein sequence ID" value="KJZ61458.1"/>
    <property type="molecule type" value="Genomic_DNA"/>
</dbReference>
<dbReference type="Gene3D" id="1.20.5.100">
    <property type="entry name" value="Cytochrome c1, transmembrane anchor, C-terminal"/>
    <property type="match status" value="1"/>
</dbReference>
<protein>
    <recommendedName>
        <fullName evidence="1">UDP-glucose 6-dehydrogenase</fullName>
    </recommendedName>
</protein>
<comment type="caution">
    <text evidence="2">The sequence shown here is derived from an EMBL/GenBank/DDBJ whole genome shotgun (WGS) entry which is preliminary data.</text>
</comment>
<sequence length="75" mass="8674">MRDVMREIYAPFNRNHDRIMFMNLRSAEQIKYAANCMCMLATKISFINQIAEKPDGNRLSANQTHTIETLIALTP</sequence>
<dbReference type="PANTHER" id="PTHR43750">
    <property type="entry name" value="UDP-GLUCOSE 6-DEHYDROGENASE TUAD"/>
    <property type="match status" value="1"/>
</dbReference>
<gene>
    <name evidence="2" type="ORF">VD17_28950</name>
</gene>
<reference evidence="2 3" key="1">
    <citation type="submission" date="2015-03" db="EMBL/GenBank/DDBJ databases">
        <title>Comparative genomics of Pseudomonas insights into diversity of traits involved in vanlence and defense.</title>
        <authorList>
            <person name="Qin Y."/>
        </authorList>
    </citation>
    <scope>NUCLEOTIDE SEQUENCE [LARGE SCALE GENOMIC DNA]</scope>
    <source>
        <strain evidence="2 3">H24</strain>
    </source>
</reference>
<evidence type="ECO:0000256" key="1">
    <source>
        <dbReference type="ARBA" id="ARBA00015132"/>
    </source>
</evidence>
<dbReference type="PANTHER" id="PTHR43750:SF3">
    <property type="entry name" value="UDP-GLUCOSE 6-DEHYDROGENASE TUAD"/>
    <property type="match status" value="1"/>
</dbReference>
<organism evidence="2 3">
    <name type="scientific">Pseudomonas fluorescens</name>
    <dbReference type="NCBI Taxonomy" id="294"/>
    <lineage>
        <taxon>Bacteria</taxon>
        <taxon>Pseudomonadati</taxon>
        <taxon>Pseudomonadota</taxon>
        <taxon>Gammaproteobacteria</taxon>
        <taxon>Pseudomonadales</taxon>
        <taxon>Pseudomonadaceae</taxon>
        <taxon>Pseudomonas</taxon>
    </lineage>
</organism>
<dbReference type="OrthoDB" id="9803238at2"/>
<evidence type="ECO:0000313" key="3">
    <source>
        <dbReference type="Proteomes" id="UP000033400"/>
    </source>
</evidence>